<name>A0AAF0LYC0_9CAUD</name>
<sequence>MGGACCQAPPCILSADLIAGVLLLAGQALGVGDSPHDLLAGHALNVLDGVRHLKGGIVGAESGVNLRRSHGGGGENALDSVRLFHSGGARTLGGGLLGVSGVIGRLALLSVHQSLRLLHEPDRNLGGQLQLAFGESDNVQTELLIGVLGSGSHSKILLKNMVVGVMCGGSTIQSCISSPQG</sequence>
<accession>A0AAF0LYC0</accession>
<protein>
    <submittedName>
        <fullName evidence="1">Uncharacterized protein</fullName>
    </submittedName>
</protein>
<evidence type="ECO:0000313" key="2">
    <source>
        <dbReference type="Proteomes" id="UP001237988"/>
    </source>
</evidence>
<dbReference type="EMBL" id="OQ749652">
    <property type="protein sequence ID" value="WIC39734.1"/>
    <property type="molecule type" value="Genomic_DNA"/>
</dbReference>
<dbReference type="Proteomes" id="UP001237988">
    <property type="component" value="Segment"/>
</dbReference>
<proteinExistence type="predicted"/>
<evidence type="ECO:0000313" key="1">
    <source>
        <dbReference type="EMBL" id="WIC39734.1"/>
    </source>
</evidence>
<reference evidence="1" key="1">
    <citation type="submission" date="2023-04" db="EMBL/GenBank/DDBJ databases">
        <title>Bacteriophage Phass-1 Discovered in the Human Gut Virome - the Founding Member of the Proposed New Family Phassviridae.</title>
        <authorList>
            <person name="Tikunov A.Y."/>
            <person name="Morozova V.V."/>
            <person name="Chechushkov A.V."/>
            <person name="Tikunova N.V."/>
        </authorList>
    </citation>
    <scope>NUCLEOTIDE SEQUENCE</scope>
</reference>
<organism evidence="1 2">
    <name type="scientific">Phage Phass-1</name>
    <dbReference type="NCBI Taxonomy" id="3043662"/>
    <lineage>
        <taxon>Viruses</taxon>
        <taxon>Duplodnaviria</taxon>
        <taxon>Heunggongvirae</taxon>
        <taxon>Uroviricota</taxon>
        <taxon>Caudoviricetes</taxon>
        <taxon>Caudoviricetes code 15 clade</taxon>
    </lineage>
</organism>